<dbReference type="GO" id="GO:0005789">
    <property type="term" value="C:endoplasmic reticulum membrane"/>
    <property type="evidence" value="ECO:0007669"/>
    <property type="project" value="TreeGrafter"/>
</dbReference>
<reference evidence="4" key="1">
    <citation type="submission" date="2020-05" db="UniProtKB">
        <authorList>
            <consortium name="EnsemblMetazoa"/>
        </authorList>
    </citation>
    <scope>IDENTIFICATION</scope>
    <source>
        <strain evidence="4">Jacobina</strain>
    </source>
</reference>
<evidence type="ECO:0000256" key="1">
    <source>
        <dbReference type="ARBA" id="ARBA00022468"/>
    </source>
</evidence>
<evidence type="ECO:0000259" key="3">
    <source>
        <dbReference type="PROSITE" id="PS50086"/>
    </source>
</evidence>
<proteinExistence type="predicted"/>
<evidence type="ECO:0000313" key="4">
    <source>
        <dbReference type="EnsemblMetazoa" id="LLOJ003074-PA"/>
    </source>
</evidence>
<dbReference type="SUPFAM" id="SSF47923">
    <property type="entry name" value="Ypt/Rab-GAP domain of gyp1p"/>
    <property type="match status" value="1"/>
</dbReference>
<dbReference type="GO" id="GO:0006888">
    <property type="term" value="P:endoplasmic reticulum to Golgi vesicle-mediated transport"/>
    <property type="evidence" value="ECO:0007669"/>
    <property type="project" value="TreeGrafter"/>
</dbReference>
<name>A0A1B0CFF3_LUTLO</name>
<dbReference type="EMBL" id="AJWK01010053">
    <property type="status" value="NOT_ANNOTATED_CDS"/>
    <property type="molecule type" value="Genomic_DNA"/>
</dbReference>
<feature type="region of interest" description="Disordered" evidence="2">
    <location>
        <begin position="1"/>
        <end position="61"/>
    </location>
</feature>
<feature type="domain" description="Rab-GAP TBC" evidence="3">
    <location>
        <begin position="104"/>
        <end position="244"/>
    </location>
</feature>
<dbReference type="Proteomes" id="UP000092461">
    <property type="component" value="Unassembled WGS sequence"/>
</dbReference>
<dbReference type="EMBL" id="AJWK01010054">
    <property type="status" value="NOT_ANNOTATED_CDS"/>
    <property type="molecule type" value="Genomic_DNA"/>
</dbReference>
<dbReference type="InterPro" id="IPR000195">
    <property type="entry name" value="Rab-GAP-TBC_dom"/>
</dbReference>
<dbReference type="Gene3D" id="1.10.8.1310">
    <property type="match status" value="1"/>
</dbReference>
<organism evidence="4 5">
    <name type="scientific">Lutzomyia longipalpis</name>
    <name type="common">Sand fly</name>
    <dbReference type="NCBI Taxonomy" id="7200"/>
    <lineage>
        <taxon>Eukaryota</taxon>
        <taxon>Metazoa</taxon>
        <taxon>Ecdysozoa</taxon>
        <taxon>Arthropoda</taxon>
        <taxon>Hexapoda</taxon>
        <taxon>Insecta</taxon>
        <taxon>Pterygota</taxon>
        <taxon>Neoptera</taxon>
        <taxon>Endopterygota</taxon>
        <taxon>Diptera</taxon>
        <taxon>Nematocera</taxon>
        <taxon>Psychodoidea</taxon>
        <taxon>Psychodidae</taxon>
        <taxon>Lutzomyia</taxon>
        <taxon>Lutzomyia</taxon>
    </lineage>
</organism>
<accession>A0A1B0CFF3</accession>
<dbReference type="VEuPathDB" id="VectorBase:LLONM1_002987"/>
<evidence type="ECO:0000313" key="5">
    <source>
        <dbReference type="Proteomes" id="UP000092461"/>
    </source>
</evidence>
<feature type="compositionally biased region" description="Basic and acidic residues" evidence="2">
    <location>
        <begin position="38"/>
        <end position="61"/>
    </location>
</feature>
<dbReference type="FunFam" id="1.10.8.1310:FF:000001">
    <property type="entry name" value="TBC1 domain family, member 20"/>
    <property type="match status" value="1"/>
</dbReference>
<dbReference type="GO" id="GO:0005096">
    <property type="term" value="F:GTPase activator activity"/>
    <property type="evidence" value="ECO:0007669"/>
    <property type="project" value="UniProtKB-KW"/>
</dbReference>
<evidence type="ECO:0000256" key="2">
    <source>
        <dbReference type="SAM" id="MobiDB-lite"/>
    </source>
</evidence>
<keyword evidence="1" id="KW-0343">GTPase activation</keyword>
<sequence length="244" mass="27772">MAEEEQLQVNCDEGYDSRNSTLSKKSEKIAEEAAQEAPRQEDEVKGSCPECEERRSDEPVKLSFEKFPENAEEKEKRSQIERALADSTSTVETWRQFALSDYGLINDDLRKKVWPLLVNIDPNSVEPAPKLDELKTHPEYNQVILDVNRSLKRFPPGIPYEQRIALQDQLTVLILRVIIKYPHLKYYQGYHDVAITFLLVVGGGRCFPRDGDSFYKSPCGMHAGNNGAHTAASPLHLSHRSWGE</sequence>
<dbReference type="PANTHER" id="PTHR20913:SF7">
    <property type="entry name" value="RE60063P"/>
    <property type="match status" value="1"/>
</dbReference>
<dbReference type="EMBL" id="AJWK01010055">
    <property type="status" value="NOT_ANNOTATED_CDS"/>
    <property type="molecule type" value="Genomic_DNA"/>
</dbReference>
<keyword evidence="5" id="KW-1185">Reference proteome</keyword>
<dbReference type="PANTHER" id="PTHR20913">
    <property type="entry name" value="TBC1 DOMAIN FAMILY MEMBER 20/GTPASE"/>
    <property type="match status" value="1"/>
</dbReference>
<dbReference type="EnsemblMetazoa" id="LLOJ003074-RA">
    <property type="protein sequence ID" value="LLOJ003074-PA"/>
    <property type="gene ID" value="LLOJ003074"/>
</dbReference>
<dbReference type="AlphaFoldDB" id="A0A1B0CFF3"/>
<protein>
    <recommendedName>
        <fullName evidence="3">Rab-GAP TBC domain-containing protein</fullName>
    </recommendedName>
</protein>
<dbReference type="InterPro" id="IPR035969">
    <property type="entry name" value="Rab-GAP_TBC_sf"/>
</dbReference>
<dbReference type="Pfam" id="PF00566">
    <property type="entry name" value="RabGAP-TBC"/>
    <property type="match status" value="1"/>
</dbReference>
<dbReference type="PROSITE" id="PS50086">
    <property type="entry name" value="TBC_RABGAP"/>
    <property type="match status" value="1"/>
</dbReference>
<dbReference type="VEuPathDB" id="VectorBase:LLOJ003074"/>
<dbReference type="InterPro" id="IPR045913">
    <property type="entry name" value="TBC20/Gyp8-like"/>
</dbReference>